<protein>
    <submittedName>
        <fullName evidence="3">Uncharacterized protein LOC103588600</fullName>
    </submittedName>
</protein>
<feature type="compositionally biased region" description="Basic and acidic residues" evidence="1">
    <location>
        <begin position="61"/>
        <end position="74"/>
    </location>
</feature>
<dbReference type="GeneID" id="103588600"/>
<evidence type="ECO:0000313" key="3">
    <source>
        <dbReference type="RefSeq" id="XP_008568542.1"/>
    </source>
</evidence>
<dbReference type="RefSeq" id="XP_008568542.1">
    <property type="nucleotide sequence ID" value="XM_008570320.1"/>
</dbReference>
<dbReference type="Proteomes" id="UP000694923">
    <property type="component" value="Unplaced"/>
</dbReference>
<keyword evidence="2" id="KW-1185">Reference proteome</keyword>
<evidence type="ECO:0000313" key="2">
    <source>
        <dbReference type="Proteomes" id="UP000694923"/>
    </source>
</evidence>
<sequence>MRPLKETGKSADRAYYNGFFKREPGHTCGYVQRLVEKHETGTSQRELDENLVVVRLEVSSEEDRQGRTPSKREGLTAQTKLHGTPQPASPLPLAPQSDTLRAHLPCQSSLDPTPPSRNTPPSTRAPTLPLPCALSGPTAWHSTGPAAALTLLDTLEPEGVLAVFDHGQHVPDGEPRHGGLVNLQQQLLRHQLAAALIGHLAGLHLPQVGELSILGAPLQFKAQLALRVPANDTLMDFASPVAFLFQAFGHGSEPI</sequence>
<evidence type="ECO:0000256" key="1">
    <source>
        <dbReference type="SAM" id="MobiDB-lite"/>
    </source>
</evidence>
<accession>A0ABM0QJK1</accession>
<reference evidence="3" key="1">
    <citation type="submission" date="2025-08" db="UniProtKB">
        <authorList>
            <consortium name="RefSeq"/>
        </authorList>
    </citation>
    <scope>IDENTIFICATION</scope>
</reference>
<feature type="region of interest" description="Disordered" evidence="1">
    <location>
        <begin position="58"/>
        <end position="129"/>
    </location>
</feature>
<gene>
    <name evidence="3" type="primary">LOC103588600</name>
</gene>
<name>A0ABM0QJK1_GALVR</name>
<proteinExistence type="predicted"/>
<organism evidence="2 3">
    <name type="scientific">Galeopterus variegatus</name>
    <name type="common">Malayan flying lemur</name>
    <name type="synonym">Cynocephalus variegatus</name>
    <dbReference type="NCBI Taxonomy" id="482537"/>
    <lineage>
        <taxon>Eukaryota</taxon>
        <taxon>Metazoa</taxon>
        <taxon>Chordata</taxon>
        <taxon>Craniata</taxon>
        <taxon>Vertebrata</taxon>
        <taxon>Euteleostomi</taxon>
        <taxon>Mammalia</taxon>
        <taxon>Eutheria</taxon>
        <taxon>Euarchontoglires</taxon>
        <taxon>Dermoptera</taxon>
        <taxon>Cynocephalidae</taxon>
        <taxon>Galeopterus</taxon>
    </lineage>
</organism>